<dbReference type="InterPro" id="IPR003507">
    <property type="entry name" value="S66_fam"/>
</dbReference>
<dbReference type="GO" id="GO:0004180">
    <property type="term" value="F:carboxypeptidase activity"/>
    <property type="evidence" value="ECO:0007669"/>
    <property type="project" value="UniProtKB-KW"/>
</dbReference>
<feature type="active site" description="Charge relay system" evidence="6">
    <location>
        <position position="283"/>
    </location>
</feature>
<keyword evidence="4" id="KW-0378">Hydrolase</keyword>
<dbReference type="InterPro" id="IPR027478">
    <property type="entry name" value="LdcA_N"/>
</dbReference>
<dbReference type="SUPFAM" id="SSF141986">
    <property type="entry name" value="LD-carboxypeptidase A C-terminal domain-like"/>
    <property type="match status" value="1"/>
</dbReference>
<comment type="caution">
    <text evidence="9">The sequence shown here is derived from an EMBL/GenBank/DDBJ whole genome shotgun (WGS) entry which is preliminary data.</text>
</comment>
<evidence type="ECO:0000259" key="8">
    <source>
        <dbReference type="Pfam" id="PF17676"/>
    </source>
</evidence>
<feature type="active site" description="Nucleophile" evidence="6">
    <location>
        <position position="118"/>
    </location>
</feature>
<dbReference type="GO" id="GO:0008236">
    <property type="term" value="F:serine-type peptidase activity"/>
    <property type="evidence" value="ECO:0007669"/>
    <property type="project" value="UniProtKB-KW"/>
</dbReference>
<dbReference type="InterPro" id="IPR040921">
    <property type="entry name" value="Peptidase_S66C"/>
</dbReference>
<accession>A0A2J6WFR2</accession>
<comment type="similarity">
    <text evidence="1">Belongs to the peptidase S66 family.</text>
</comment>
<dbReference type="PANTHER" id="PTHR30237">
    <property type="entry name" value="MURAMOYLTETRAPEPTIDE CARBOXYPEPTIDASE"/>
    <property type="match status" value="1"/>
</dbReference>
<name>A0A2J6WFR2_9BACT</name>
<feature type="active site" description="Charge relay system" evidence="6">
    <location>
        <position position="212"/>
    </location>
</feature>
<proteinExistence type="inferred from homology"/>
<dbReference type="CDD" id="cd07025">
    <property type="entry name" value="Peptidase_S66"/>
    <property type="match status" value="1"/>
</dbReference>
<dbReference type="GO" id="GO:0006508">
    <property type="term" value="P:proteolysis"/>
    <property type="evidence" value="ECO:0007669"/>
    <property type="project" value="UniProtKB-KW"/>
</dbReference>
<evidence type="ECO:0000256" key="3">
    <source>
        <dbReference type="ARBA" id="ARBA00022670"/>
    </source>
</evidence>
<dbReference type="PIRSF" id="PIRSF028757">
    <property type="entry name" value="LD-carboxypeptidase"/>
    <property type="match status" value="1"/>
</dbReference>
<dbReference type="Proteomes" id="UP000237040">
    <property type="component" value="Unassembled WGS sequence"/>
</dbReference>
<evidence type="ECO:0000313" key="9">
    <source>
        <dbReference type="EMBL" id="PMP68711.1"/>
    </source>
</evidence>
<dbReference type="EMBL" id="PNIL01000009">
    <property type="protein sequence ID" value="PMP68711.1"/>
    <property type="molecule type" value="Genomic_DNA"/>
</dbReference>
<dbReference type="Gene3D" id="3.50.30.60">
    <property type="entry name" value="LD-carboxypeptidase A C-terminal domain-like"/>
    <property type="match status" value="1"/>
</dbReference>
<reference evidence="9 10" key="1">
    <citation type="submission" date="2018-01" db="EMBL/GenBank/DDBJ databases">
        <title>Metagenomic assembled genomes from two thermal pools in the Uzon Caldera, Kamchatka, Russia.</title>
        <authorList>
            <person name="Wilkins L."/>
            <person name="Ettinger C."/>
        </authorList>
    </citation>
    <scope>NUCLEOTIDE SEQUENCE [LARGE SCALE GENOMIC DNA]</scope>
    <source>
        <strain evidence="9">ZAV-07</strain>
    </source>
</reference>
<dbReference type="Pfam" id="PF17676">
    <property type="entry name" value="Peptidase_S66C"/>
    <property type="match status" value="1"/>
</dbReference>
<dbReference type="InterPro" id="IPR027461">
    <property type="entry name" value="Carboxypeptidase_A_C_sf"/>
</dbReference>
<keyword evidence="2 9" id="KW-0121">Carboxypeptidase</keyword>
<dbReference type="SUPFAM" id="SSF52317">
    <property type="entry name" value="Class I glutamine amidotransferase-like"/>
    <property type="match status" value="1"/>
</dbReference>
<evidence type="ECO:0000313" key="10">
    <source>
        <dbReference type="Proteomes" id="UP000237040"/>
    </source>
</evidence>
<keyword evidence="3" id="KW-0645">Protease</keyword>
<dbReference type="PANTHER" id="PTHR30237:SF2">
    <property type="entry name" value="MUREIN TETRAPEPTIDE CARBOXYPEPTIDASE"/>
    <property type="match status" value="1"/>
</dbReference>
<dbReference type="InterPro" id="IPR040449">
    <property type="entry name" value="Peptidase_S66_N"/>
</dbReference>
<sequence length="313" mass="35430">MHSLIDWFKLVKPERLKSGDRVAIVSLASTPFKENMERGINYLQRFGLEVVVDPKVFDEYGYLAGSDIERANALNNYFADKSIKAIFSSCGGYGSGRILPYIDFSNIERNPKVFVGYSDITSLHLAIQRKTNLITFYGQMPMVDLGKDEYSHILMNFLFDPDFRLYYKGDSVKSFNPMKVEGQLVGGCLTLIDALLGTEYEIDTKGKILFIEEVEEHNHDIDRMLLHLKLTNKLDDAVGFLIGDMVDIKPKDQRRKSLTLEEIFEEYIVKLNKPVLMNFPAGHGKIFVPLPLGVLAQIDSENGTIKTIEGSVI</sequence>
<dbReference type="InterPro" id="IPR029062">
    <property type="entry name" value="Class_I_gatase-like"/>
</dbReference>
<dbReference type="Gene3D" id="3.40.50.10740">
    <property type="entry name" value="Class I glutamine amidotransferase-like"/>
    <property type="match status" value="1"/>
</dbReference>
<feature type="domain" description="LD-carboxypeptidase C-terminal" evidence="8">
    <location>
        <begin position="181"/>
        <end position="298"/>
    </location>
</feature>
<evidence type="ECO:0000256" key="5">
    <source>
        <dbReference type="ARBA" id="ARBA00022825"/>
    </source>
</evidence>
<evidence type="ECO:0000256" key="4">
    <source>
        <dbReference type="ARBA" id="ARBA00022801"/>
    </source>
</evidence>
<dbReference type="AlphaFoldDB" id="A0A2J6WFR2"/>
<evidence type="ECO:0000256" key="6">
    <source>
        <dbReference type="PIRSR" id="PIRSR028757-1"/>
    </source>
</evidence>
<feature type="domain" description="LD-carboxypeptidase N-terminal" evidence="7">
    <location>
        <begin position="22"/>
        <end position="138"/>
    </location>
</feature>
<evidence type="ECO:0000259" key="7">
    <source>
        <dbReference type="Pfam" id="PF02016"/>
    </source>
</evidence>
<evidence type="ECO:0000256" key="2">
    <source>
        <dbReference type="ARBA" id="ARBA00022645"/>
    </source>
</evidence>
<evidence type="ECO:0000256" key="1">
    <source>
        <dbReference type="ARBA" id="ARBA00010233"/>
    </source>
</evidence>
<organism evidence="9 10">
    <name type="scientific">Caldisericum exile</name>
    <dbReference type="NCBI Taxonomy" id="693075"/>
    <lineage>
        <taxon>Bacteria</taxon>
        <taxon>Pseudomonadati</taxon>
        <taxon>Caldisericota/Cryosericota group</taxon>
        <taxon>Caldisericota</taxon>
        <taxon>Caldisericia</taxon>
        <taxon>Caldisericales</taxon>
        <taxon>Caldisericaceae</taxon>
        <taxon>Caldisericum</taxon>
    </lineage>
</organism>
<keyword evidence="5" id="KW-0720">Serine protease</keyword>
<dbReference type="Pfam" id="PF02016">
    <property type="entry name" value="Peptidase_S66"/>
    <property type="match status" value="1"/>
</dbReference>
<protein>
    <submittedName>
        <fullName evidence="9">LD-carboxypeptidase</fullName>
    </submittedName>
</protein>
<gene>
    <name evidence="9" type="ORF">C0189_00665</name>
</gene>